<organism evidence="2 3">
    <name type="scientific">Vitis vinifera</name>
    <name type="common">Grape</name>
    <dbReference type="NCBI Taxonomy" id="29760"/>
    <lineage>
        <taxon>Eukaryota</taxon>
        <taxon>Viridiplantae</taxon>
        <taxon>Streptophyta</taxon>
        <taxon>Embryophyta</taxon>
        <taxon>Tracheophyta</taxon>
        <taxon>Spermatophyta</taxon>
        <taxon>Magnoliopsida</taxon>
        <taxon>eudicotyledons</taxon>
        <taxon>Gunneridae</taxon>
        <taxon>Pentapetalae</taxon>
        <taxon>rosids</taxon>
        <taxon>Vitales</taxon>
        <taxon>Vitaceae</taxon>
        <taxon>Viteae</taxon>
        <taxon>Vitis</taxon>
    </lineage>
</organism>
<sequence>MRSEEVWVEVGNEAYTSKLKDLSRFLVGKWDIEDEAAPDLGFWSMEFFKKVGDACGGFVAVDEETKESCYKKGVRIIVKNNGRRCLEGRRGVCVTYYGARGKERKLCGEGTLAADEAGLVKETSDATKSGVSEFVRLAGKKFFGCGRGPEGGQGGQISKWVEPVSRDPLGGPTRTRKPSLHWAKFSFKKVGLGFSNKEIPKPVSTGEISEQEASSLDQGLSCSLLKSYLPYLLFSYSWGGVGGGCVFGESSDLSSPFFFSGLGNSMGYSQTREYEGTSEDPLELELPLCMVLKDGCSFTLPGSRNDRDLKKLVSTINYDGLAGRVADEGELGGGKPSFVLAKKLQALKYNLKMWNKGTFGNVSTRKDAALEKLNYLDSLERLGSLYEEDRSSQRIARDEFSHCAILEEISWSLTVRGVQLDKKEELKEEIGSYFKSLFEESLVRRPAVESGLFRTLDSLDNETLGGPFSEEEVSKALPDLEGDKAPGSDGFMLAFWNFCWPIVGRKRYRIATHNSAVVADLWGRQWVDARVERCNLEDPSKIGNWRR</sequence>
<protein>
    <recommendedName>
        <fullName evidence="4">DUF4283 domain-containing protein</fullName>
    </recommendedName>
</protein>
<name>A0A438JP00_VITVI</name>
<reference evidence="2 3" key="1">
    <citation type="journal article" date="2018" name="PLoS Genet.">
        <title>Population sequencing reveals clonal diversity and ancestral inbreeding in the grapevine cultivar Chardonnay.</title>
        <authorList>
            <person name="Roach M.J."/>
            <person name="Johnson D.L."/>
            <person name="Bohlmann J."/>
            <person name="van Vuuren H.J."/>
            <person name="Jones S.J."/>
            <person name="Pretorius I.S."/>
            <person name="Schmidt S.A."/>
            <person name="Borneman A.R."/>
        </authorList>
    </citation>
    <scope>NUCLEOTIDE SEQUENCE [LARGE SCALE GENOMIC DNA]</scope>
    <source>
        <strain evidence="3">cv. Chardonnay</strain>
        <tissue evidence="2">Leaf</tissue>
    </source>
</reference>
<evidence type="ECO:0000256" key="1">
    <source>
        <dbReference type="SAM" id="MobiDB-lite"/>
    </source>
</evidence>
<proteinExistence type="predicted"/>
<evidence type="ECO:0008006" key="4">
    <source>
        <dbReference type="Google" id="ProtNLM"/>
    </source>
</evidence>
<evidence type="ECO:0000313" key="3">
    <source>
        <dbReference type="Proteomes" id="UP000288805"/>
    </source>
</evidence>
<comment type="caution">
    <text evidence="2">The sequence shown here is derived from an EMBL/GenBank/DDBJ whole genome shotgun (WGS) entry which is preliminary data.</text>
</comment>
<evidence type="ECO:0000313" key="2">
    <source>
        <dbReference type="EMBL" id="RVX10698.1"/>
    </source>
</evidence>
<feature type="region of interest" description="Disordered" evidence="1">
    <location>
        <begin position="150"/>
        <end position="176"/>
    </location>
</feature>
<dbReference type="Proteomes" id="UP000288805">
    <property type="component" value="Unassembled WGS sequence"/>
</dbReference>
<gene>
    <name evidence="2" type="ORF">CK203_018281</name>
</gene>
<dbReference type="EMBL" id="QGNW01000033">
    <property type="protein sequence ID" value="RVX10698.1"/>
    <property type="molecule type" value="Genomic_DNA"/>
</dbReference>
<accession>A0A438JP00</accession>
<dbReference type="AlphaFoldDB" id="A0A438JP00"/>